<accession>A0A7S1ALS5</accession>
<feature type="signal peptide" evidence="1">
    <location>
        <begin position="1"/>
        <end position="27"/>
    </location>
</feature>
<evidence type="ECO:0008006" key="3">
    <source>
        <dbReference type="Google" id="ProtNLM"/>
    </source>
</evidence>
<keyword evidence="1" id="KW-0732">Signal</keyword>
<evidence type="ECO:0000313" key="2">
    <source>
        <dbReference type="EMBL" id="CAD8858581.1"/>
    </source>
</evidence>
<dbReference type="AlphaFoldDB" id="A0A7S1ALS5"/>
<reference evidence="2" key="1">
    <citation type="submission" date="2021-01" db="EMBL/GenBank/DDBJ databases">
        <authorList>
            <person name="Corre E."/>
            <person name="Pelletier E."/>
            <person name="Niang G."/>
            <person name="Scheremetjew M."/>
            <person name="Finn R."/>
            <person name="Kale V."/>
            <person name="Holt S."/>
            <person name="Cochrane G."/>
            <person name="Meng A."/>
            <person name="Brown T."/>
            <person name="Cohen L."/>
        </authorList>
    </citation>
    <scope>NUCLEOTIDE SEQUENCE</scope>
</reference>
<feature type="chain" id="PRO_5030554657" description="Protein xylosyltransferase" evidence="1">
    <location>
        <begin position="28"/>
        <end position="921"/>
    </location>
</feature>
<organism evidence="2">
    <name type="scientific">Noctiluca scintillans</name>
    <name type="common">Sea sparkle</name>
    <name type="synonym">Red tide dinoflagellate</name>
    <dbReference type="NCBI Taxonomy" id="2966"/>
    <lineage>
        <taxon>Eukaryota</taxon>
        <taxon>Sar</taxon>
        <taxon>Alveolata</taxon>
        <taxon>Dinophyceae</taxon>
        <taxon>Noctilucales</taxon>
        <taxon>Noctilucaceae</taxon>
        <taxon>Noctiluca</taxon>
    </lineage>
</organism>
<proteinExistence type="predicted"/>
<sequence length="921" mass="104405">MVPSCCLFSEQFHFMFVFALCLTSVWSLRVETLSQKGANSSFASNSTSGAVRCFSIVRPFFADWELEIFVNDMEEWGWDGKRPCPPVGERREPGFCTQNTLVDMVFLWDADGVTQKEMDDAFDLFERTIAKLQHFPARNNFRKLVYEYTDVMTPEFFGGAPGETGETHIMRANAVFHEMYSLVNVNELDDQCPNGKEAFFLFETDLKAIRRDWLADLLIEWIDWKPKTPKVLGSKMFSRHWEDTPHWAALEPFKDHLNGNSLYATTPEFKSFVDCILAITPSVAFDVLIYQWVAFAADPATRTMMFAYCACAGEGAGGRCTTVCHRHDSVSLVAAKLDRCIPNMPAPTDYVDGGTVLNLYRSYVEPNHNYDPAVGLVHGAINVSEYMHVLRATRSAHVEEMCTWWQDWEITKGKVYNASLLIVPSTKFLSLSLQDMIMMSHLAFVFDWEVVIPASPLHEPIWFPASVNWFHPVLAEDEMCLEVKEEIRVFVDLEPLPLGAMRFCRRKQPVAYLKGAAIRTIANLMRVCPKWDPYAQCCHLETDLDIIKFMMAAGGEQMNDSPNLLKLKNFWLAQLTLSPTEQKMVEGENWVCPMEKLFVLGDPKHLRNLAKWKKQLPPRYATWYIPDTSKHCLFHQDPQTLMRRFEAVTSTFVDNIMASDDDIAELSSLPRVVFANDEKFLPTTWANTHVYNLTKSKIKKRAGQYRSGLQSEGSLSAASELRTQAYPGGQLISEACKLGTHLTYTFVVMPSSTDCVKIGGPKYNADEDECRQAAFDMSAPFEVMISFDLPVGCAFIIRVSGDRHVVYNRANNWNDIQESGLWSFARYVLDISAPVFRPPLMESDQVSSICKNPVQEMDTKDEDLTKSILASLGDIVVTGVGCMDTAELTGRRFGYHCTPTCTPPHLQICSRFPVMRTCIDV</sequence>
<evidence type="ECO:0000256" key="1">
    <source>
        <dbReference type="SAM" id="SignalP"/>
    </source>
</evidence>
<dbReference type="EMBL" id="HBFQ01046270">
    <property type="protein sequence ID" value="CAD8858581.1"/>
    <property type="molecule type" value="Transcribed_RNA"/>
</dbReference>
<name>A0A7S1ALS5_NOCSC</name>
<gene>
    <name evidence="2" type="ORF">NSCI0253_LOCUS32935</name>
</gene>
<protein>
    <recommendedName>
        <fullName evidence="3">Protein xylosyltransferase</fullName>
    </recommendedName>
</protein>